<dbReference type="EMBL" id="AGNL01033971">
    <property type="protein sequence ID" value="EJK55468.1"/>
    <property type="molecule type" value="Genomic_DNA"/>
</dbReference>
<feature type="compositionally biased region" description="Basic and acidic residues" evidence="2">
    <location>
        <begin position="348"/>
        <end position="357"/>
    </location>
</feature>
<feature type="region of interest" description="Disordered" evidence="2">
    <location>
        <begin position="33"/>
        <end position="69"/>
    </location>
</feature>
<dbReference type="Proteomes" id="UP000266841">
    <property type="component" value="Unassembled WGS sequence"/>
</dbReference>
<dbReference type="CDD" id="cd00177">
    <property type="entry name" value="START"/>
    <property type="match status" value="1"/>
</dbReference>
<dbReference type="GO" id="GO:0005737">
    <property type="term" value="C:cytoplasm"/>
    <property type="evidence" value="ECO:0007669"/>
    <property type="project" value="UniProtKB-ARBA"/>
</dbReference>
<evidence type="ECO:0000313" key="5">
    <source>
        <dbReference type="Proteomes" id="UP000266841"/>
    </source>
</evidence>
<reference evidence="4 5" key="1">
    <citation type="journal article" date="2012" name="Genome Biol.">
        <title>Genome and low-iron response of an oceanic diatom adapted to chronic iron limitation.</title>
        <authorList>
            <person name="Lommer M."/>
            <person name="Specht M."/>
            <person name="Roy A.S."/>
            <person name="Kraemer L."/>
            <person name="Andreson R."/>
            <person name="Gutowska M.A."/>
            <person name="Wolf J."/>
            <person name="Bergner S.V."/>
            <person name="Schilhabel M.B."/>
            <person name="Klostermeier U.C."/>
            <person name="Beiko R.G."/>
            <person name="Rosenstiel P."/>
            <person name="Hippler M."/>
            <person name="Laroche J."/>
        </authorList>
    </citation>
    <scope>NUCLEOTIDE SEQUENCE [LARGE SCALE GENOMIC DNA]</scope>
    <source>
        <strain evidence="4 5">CCMP1005</strain>
    </source>
</reference>
<dbReference type="PROSITE" id="PS50848">
    <property type="entry name" value="START"/>
    <property type="match status" value="1"/>
</dbReference>
<accession>K0RNV7</accession>
<evidence type="ECO:0000256" key="1">
    <source>
        <dbReference type="SAM" id="Coils"/>
    </source>
</evidence>
<dbReference type="Pfam" id="PF01852">
    <property type="entry name" value="START"/>
    <property type="match status" value="1"/>
</dbReference>
<gene>
    <name evidence="4" type="ORF">THAOC_24800</name>
</gene>
<sequence>MTECIRVGDVKSAAHDHHCFRSRDGEVEGAAVSLGRQSSSTRGMTRPHDTVSRSGRRRQQGSRNNSVKSGPSQFTFILVCILCRSPAEASSVSVEPKRRRNNTGFYFGIRDDDICRAPRAPDASTRPDDWTARLHEGLDRLVNRSEQPIASLNARQGSLLGHFQEGLGQFSSGSQQAVGGQTDSPTHDWAAKLQGGFNQLINGDGLPNSQEDTRQTSPFHQLQEGLSQFISGDDRHQSPSPPDVDQHRSRGTLGEVTSRTLSKCKSLLQDSCQPTNFRSAIAESISHSLRPMHHIAQPQPGQFTMLDKATSLIGGSLITAPPPGKRRKNNTGFYYGIREDVLLSPPRPRRDIRKDVPSRQLKKKPRETKPSQDKKGNPRAQLRPNNKRSKSSDGMDETLAELREMRAEMAALREELKAVKERLRVDGSVVELDRSSSSESEDDAKADLKVNHGARRRARHRRLEQVGREVEAWATELLDAEDRTADGWKEIQCNKLMRNKCNKNGRTSVYLKDVCAFLADSRTVPQYNDLVVDHADVEEISPSGKVTWCKAPQILFVKPRDFVTYCSHRWRGDGSQVLVNQAVDHEDRPGVIKEGQGNVGVCRGFAIRGANIISRDPDDPRGKTRISMVSHATPGGGLPSWAMNRAVDAVVRVEPFKFFHKIDEGAKAYKSGEGGVMLARSGGRSNKPAGIGHLGFTCFWPEGGGLQEHSGSDGEDFQGG</sequence>
<dbReference type="PANTHER" id="PTHR19308:SF56">
    <property type="entry name" value="START DOMAIN-CONTAINING PROTEIN"/>
    <property type="match status" value="1"/>
</dbReference>
<proteinExistence type="predicted"/>
<dbReference type="InterPro" id="IPR023393">
    <property type="entry name" value="START-like_dom_sf"/>
</dbReference>
<dbReference type="PANTHER" id="PTHR19308">
    <property type="entry name" value="PHOSPHATIDYLCHOLINE TRANSFER PROTEIN"/>
    <property type="match status" value="1"/>
</dbReference>
<organism evidence="4 5">
    <name type="scientific">Thalassiosira oceanica</name>
    <name type="common">Marine diatom</name>
    <dbReference type="NCBI Taxonomy" id="159749"/>
    <lineage>
        <taxon>Eukaryota</taxon>
        <taxon>Sar</taxon>
        <taxon>Stramenopiles</taxon>
        <taxon>Ochrophyta</taxon>
        <taxon>Bacillariophyta</taxon>
        <taxon>Coscinodiscophyceae</taxon>
        <taxon>Thalassiosirophycidae</taxon>
        <taxon>Thalassiosirales</taxon>
        <taxon>Thalassiosiraceae</taxon>
        <taxon>Thalassiosira</taxon>
    </lineage>
</organism>
<evidence type="ECO:0000259" key="3">
    <source>
        <dbReference type="PROSITE" id="PS50848"/>
    </source>
</evidence>
<keyword evidence="5" id="KW-1185">Reference proteome</keyword>
<evidence type="ECO:0000313" key="4">
    <source>
        <dbReference type="EMBL" id="EJK55468.1"/>
    </source>
</evidence>
<feature type="region of interest" description="Disordered" evidence="2">
    <location>
        <begin position="231"/>
        <end position="257"/>
    </location>
</feature>
<evidence type="ECO:0000256" key="2">
    <source>
        <dbReference type="SAM" id="MobiDB-lite"/>
    </source>
</evidence>
<feature type="domain" description="START" evidence="3">
    <location>
        <begin position="477"/>
        <end position="671"/>
    </location>
</feature>
<feature type="compositionally biased region" description="Basic and acidic residues" evidence="2">
    <location>
        <begin position="367"/>
        <end position="376"/>
    </location>
</feature>
<protein>
    <recommendedName>
        <fullName evidence="3">START domain-containing protein</fullName>
    </recommendedName>
</protein>
<dbReference type="AlphaFoldDB" id="K0RNV7"/>
<dbReference type="InterPro" id="IPR051213">
    <property type="entry name" value="START_lipid_transfer"/>
</dbReference>
<dbReference type="Gene3D" id="3.30.530.20">
    <property type="match status" value="1"/>
</dbReference>
<dbReference type="InterPro" id="IPR002913">
    <property type="entry name" value="START_lipid-bd_dom"/>
</dbReference>
<dbReference type="SUPFAM" id="SSF55961">
    <property type="entry name" value="Bet v1-like"/>
    <property type="match status" value="1"/>
</dbReference>
<feature type="region of interest" description="Disordered" evidence="2">
    <location>
        <begin position="345"/>
        <end position="395"/>
    </location>
</feature>
<dbReference type="eggNOG" id="ENOG502TFHQ">
    <property type="taxonomic scope" value="Eukaryota"/>
</dbReference>
<feature type="coiled-coil region" evidence="1">
    <location>
        <begin position="395"/>
        <end position="422"/>
    </location>
</feature>
<keyword evidence="1" id="KW-0175">Coiled coil</keyword>
<dbReference type="GO" id="GO:0008289">
    <property type="term" value="F:lipid binding"/>
    <property type="evidence" value="ECO:0007669"/>
    <property type="project" value="InterPro"/>
</dbReference>
<comment type="caution">
    <text evidence="4">The sequence shown here is derived from an EMBL/GenBank/DDBJ whole genome shotgun (WGS) entry which is preliminary data.</text>
</comment>
<name>K0RNV7_THAOC</name>
<dbReference type="OrthoDB" id="45900at2759"/>